<sequence length="71" mass="7451">MTQRARQYAFSIPVRVSSVLRRITSERRFVQTAPVVLAGSRNHSHTLSVASPAAKAAVSGSLDAGGSASAR</sequence>
<proteinExistence type="predicted"/>
<protein>
    <submittedName>
        <fullName evidence="1">Uncharacterized protein</fullName>
    </submittedName>
</protein>
<evidence type="ECO:0000313" key="1">
    <source>
        <dbReference type="EMBL" id="AKH48351.1"/>
    </source>
</evidence>
<accession>A0A0F7LAZ7</accession>
<reference evidence="1" key="1">
    <citation type="journal article" date="2015" name="Front. Microbiol.">
        <title>Combining genomic sequencing methods to explore viral diversity and reveal potential virus-host interactions.</title>
        <authorList>
            <person name="Chow C.E."/>
            <person name="Winget D.M."/>
            <person name="White R.A.III."/>
            <person name="Hallam S.J."/>
            <person name="Suttle C.A."/>
        </authorList>
    </citation>
    <scope>NUCLEOTIDE SEQUENCE</scope>
    <source>
        <strain evidence="1">Oxic1_8</strain>
    </source>
</reference>
<dbReference type="EMBL" id="KR029603">
    <property type="protein sequence ID" value="AKH48351.1"/>
    <property type="molecule type" value="Genomic_DNA"/>
</dbReference>
<reference evidence="1" key="2">
    <citation type="submission" date="2015-03" db="EMBL/GenBank/DDBJ databases">
        <authorList>
            <person name="Chow C.-E.T."/>
            <person name="Winget D.M."/>
            <person name="White R.A.III."/>
            <person name="Hallam S.J."/>
            <person name="Suttle C.A."/>
        </authorList>
    </citation>
    <scope>NUCLEOTIDE SEQUENCE</scope>
    <source>
        <strain evidence="1">Oxic1_8</strain>
    </source>
</reference>
<organism evidence="1">
    <name type="scientific">uncultured marine virus</name>
    <dbReference type="NCBI Taxonomy" id="186617"/>
    <lineage>
        <taxon>Viruses</taxon>
        <taxon>environmental samples</taxon>
    </lineage>
</organism>
<name>A0A0F7LAZ7_9VIRU</name>